<dbReference type="EMBL" id="JAIWYP010000014">
    <property type="protein sequence ID" value="KAH3708367.1"/>
    <property type="molecule type" value="Genomic_DNA"/>
</dbReference>
<dbReference type="Proteomes" id="UP000828390">
    <property type="component" value="Unassembled WGS sequence"/>
</dbReference>
<dbReference type="AlphaFoldDB" id="A0A9D3YY00"/>
<feature type="chain" id="PRO_5039314244" evidence="1">
    <location>
        <begin position="21"/>
        <end position="50"/>
    </location>
</feature>
<reference evidence="2" key="2">
    <citation type="submission" date="2020-11" db="EMBL/GenBank/DDBJ databases">
        <authorList>
            <person name="McCartney M.A."/>
            <person name="Auch B."/>
            <person name="Kono T."/>
            <person name="Mallez S."/>
            <person name="Becker A."/>
            <person name="Gohl D.M."/>
            <person name="Silverstein K.A.T."/>
            <person name="Koren S."/>
            <person name="Bechman K.B."/>
            <person name="Herman A."/>
            <person name="Abrahante J.E."/>
            <person name="Garbe J."/>
        </authorList>
    </citation>
    <scope>NUCLEOTIDE SEQUENCE</scope>
    <source>
        <strain evidence="2">Duluth1</strain>
        <tissue evidence="2">Whole animal</tissue>
    </source>
</reference>
<evidence type="ECO:0000313" key="3">
    <source>
        <dbReference type="Proteomes" id="UP000828390"/>
    </source>
</evidence>
<feature type="signal peptide" evidence="1">
    <location>
        <begin position="1"/>
        <end position="20"/>
    </location>
</feature>
<keyword evidence="3" id="KW-1185">Reference proteome</keyword>
<keyword evidence="1" id="KW-0732">Signal</keyword>
<gene>
    <name evidence="2" type="ORF">DPMN_067816</name>
</gene>
<comment type="caution">
    <text evidence="2">The sequence shown here is derived from an EMBL/GenBank/DDBJ whole genome shotgun (WGS) entry which is preliminary data.</text>
</comment>
<organism evidence="2 3">
    <name type="scientific">Dreissena polymorpha</name>
    <name type="common">Zebra mussel</name>
    <name type="synonym">Mytilus polymorpha</name>
    <dbReference type="NCBI Taxonomy" id="45954"/>
    <lineage>
        <taxon>Eukaryota</taxon>
        <taxon>Metazoa</taxon>
        <taxon>Spiralia</taxon>
        <taxon>Lophotrochozoa</taxon>
        <taxon>Mollusca</taxon>
        <taxon>Bivalvia</taxon>
        <taxon>Autobranchia</taxon>
        <taxon>Heteroconchia</taxon>
        <taxon>Euheterodonta</taxon>
        <taxon>Imparidentia</taxon>
        <taxon>Neoheterodontei</taxon>
        <taxon>Myida</taxon>
        <taxon>Dreissenoidea</taxon>
        <taxon>Dreissenidae</taxon>
        <taxon>Dreissena</taxon>
    </lineage>
</organism>
<evidence type="ECO:0000256" key="1">
    <source>
        <dbReference type="SAM" id="SignalP"/>
    </source>
</evidence>
<name>A0A9D3YY00_DREPO</name>
<protein>
    <submittedName>
        <fullName evidence="2">Uncharacterized protein</fullName>
    </submittedName>
</protein>
<sequence length="50" mass="5692">MFRLCCLAVVLLQDQRFILGDMELSVLEPKLFSTIECVSPNDITITFLNT</sequence>
<evidence type="ECO:0000313" key="2">
    <source>
        <dbReference type="EMBL" id="KAH3708367.1"/>
    </source>
</evidence>
<reference evidence="2" key="1">
    <citation type="journal article" date="2019" name="bioRxiv">
        <title>The Genome of the Zebra Mussel, Dreissena polymorpha: A Resource for Invasive Species Research.</title>
        <authorList>
            <person name="McCartney M.A."/>
            <person name="Auch B."/>
            <person name="Kono T."/>
            <person name="Mallez S."/>
            <person name="Zhang Y."/>
            <person name="Obille A."/>
            <person name="Becker A."/>
            <person name="Abrahante J.E."/>
            <person name="Garbe J."/>
            <person name="Badalamenti J.P."/>
            <person name="Herman A."/>
            <person name="Mangelson H."/>
            <person name="Liachko I."/>
            <person name="Sullivan S."/>
            <person name="Sone E.D."/>
            <person name="Koren S."/>
            <person name="Silverstein K.A.T."/>
            <person name="Beckman K.B."/>
            <person name="Gohl D.M."/>
        </authorList>
    </citation>
    <scope>NUCLEOTIDE SEQUENCE</scope>
    <source>
        <strain evidence="2">Duluth1</strain>
        <tissue evidence="2">Whole animal</tissue>
    </source>
</reference>
<accession>A0A9D3YY00</accession>
<proteinExistence type="predicted"/>